<reference evidence="1 2" key="1">
    <citation type="submission" date="2016-10" db="EMBL/GenBank/DDBJ databases">
        <authorList>
            <person name="de Groot N.N."/>
        </authorList>
    </citation>
    <scope>NUCLEOTIDE SEQUENCE [LARGE SCALE GENOMIC DNA]</scope>
    <source>
        <strain evidence="1 2">DSM 797</strain>
    </source>
</reference>
<keyword evidence="2" id="KW-1185">Reference proteome</keyword>
<dbReference type="EMBL" id="FNGW01000013">
    <property type="protein sequence ID" value="SDM51130.1"/>
    <property type="molecule type" value="Genomic_DNA"/>
</dbReference>
<name>A0A1G9TTL0_9FIRM</name>
<dbReference type="AlphaFoldDB" id="A0A1G9TTL0"/>
<evidence type="ECO:0000313" key="1">
    <source>
        <dbReference type="EMBL" id="SDM51130.1"/>
    </source>
</evidence>
<dbReference type="RefSeq" id="WP_092727691.1">
    <property type="nucleotide sequence ID" value="NZ_FNGW01000013.1"/>
</dbReference>
<evidence type="ECO:0000313" key="2">
    <source>
        <dbReference type="Proteomes" id="UP000199068"/>
    </source>
</evidence>
<organism evidence="1 2">
    <name type="scientific">Romboutsia lituseburensis DSM 797</name>
    <dbReference type="NCBI Taxonomy" id="1121325"/>
    <lineage>
        <taxon>Bacteria</taxon>
        <taxon>Bacillati</taxon>
        <taxon>Bacillota</taxon>
        <taxon>Clostridia</taxon>
        <taxon>Peptostreptococcales</taxon>
        <taxon>Peptostreptococcaceae</taxon>
        <taxon>Romboutsia</taxon>
    </lineage>
</organism>
<accession>A0A1G9TTL0</accession>
<sequence length="63" mass="7612">MSNFNKLKDLYEDGYRCIYHDCVDNNYTIYLKNFDSENSEVVELSDSEEFTQFQNYMNDLKMS</sequence>
<gene>
    <name evidence="1" type="ORF">SAMN04515677_11394</name>
</gene>
<protein>
    <submittedName>
        <fullName evidence="1">Uncharacterized protein</fullName>
    </submittedName>
</protein>
<proteinExistence type="predicted"/>
<dbReference type="Proteomes" id="UP000199068">
    <property type="component" value="Unassembled WGS sequence"/>
</dbReference>